<gene>
    <name evidence="2" type="ORF">O181_016445</name>
</gene>
<feature type="compositionally biased region" description="Polar residues" evidence="1">
    <location>
        <begin position="22"/>
        <end position="35"/>
    </location>
</feature>
<reference evidence="2" key="1">
    <citation type="submission" date="2021-03" db="EMBL/GenBank/DDBJ databases">
        <title>Draft genome sequence of rust myrtle Austropuccinia psidii MF-1, a brazilian biotype.</title>
        <authorList>
            <person name="Quecine M.C."/>
            <person name="Pachon D.M.R."/>
            <person name="Bonatelli M.L."/>
            <person name="Correr F.H."/>
            <person name="Franceschini L.M."/>
            <person name="Leite T.F."/>
            <person name="Margarido G.R.A."/>
            <person name="Almeida C.A."/>
            <person name="Ferrarezi J.A."/>
            <person name="Labate C.A."/>
        </authorList>
    </citation>
    <scope>NUCLEOTIDE SEQUENCE</scope>
    <source>
        <strain evidence="2">MF-1</strain>
    </source>
</reference>
<proteinExistence type="predicted"/>
<dbReference type="AlphaFoldDB" id="A0A9Q3C5U6"/>
<sequence length="101" mass="11850">MEYIDVKKENDTFSRRMEEKQPSTTKTRAKTNLSGQKKKFQCEEESTSQKKGKGKARAIEAYNQGNRILNIQQDAMENVFQMARAMMEIKKRYESSFKSQK</sequence>
<dbReference type="EMBL" id="AVOT02004566">
    <property type="protein sequence ID" value="MBW0476730.1"/>
    <property type="molecule type" value="Genomic_DNA"/>
</dbReference>
<dbReference type="Proteomes" id="UP000765509">
    <property type="component" value="Unassembled WGS sequence"/>
</dbReference>
<evidence type="ECO:0000313" key="2">
    <source>
        <dbReference type="EMBL" id="MBW0476730.1"/>
    </source>
</evidence>
<accession>A0A9Q3C5U6</accession>
<name>A0A9Q3C5U6_9BASI</name>
<feature type="compositionally biased region" description="Basic and acidic residues" evidence="1">
    <location>
        <begin position="1"/>
        <end position="21"/>
    </location>
</feature>
<protein>
    <submittedName>
        <fullName evidence="2">Uncharacterized protein</fullName>
    </submittedName>
</protein>
<evidence type="ECO:0000256" key="1">
    <source>
        <dbReference type="SAM" id="MobiDB-lite"/>
    </source>
</evidence>
<evidence type="ECO:0000313" key="3">
    <source>
        <dbReference type="Proteomes" id="UP000765509"/>
    </source>
</evidence>
<feature type="region of interest" description="Disordered" evidence="1">
    <location>
        <begin position="1"/>
        <end position="55"/>
    </location>
</feature>
<organism evidence="2 3">
    <name type="scientific">Austropuccinia psidii MF-1</name>
    <dbReference type="NCBI Taxonomy" id="1389203"/>
    <lineage>
        <taxon>Eukaryota</taxon>
        <taxon>Fungi</taxon>
        <taxon>Dikarya</taxon>
        <taxon>Basidiomycota</taxon>
        <taxon>Pucciniomycotina</taxon>
        <taxon>Pucciniomycetes</taxon>
        <taxon>Pucciniales</taxon>
        <taxon>Sphaerophragmiaceae</taxon>
        <taxon>Austropuccinia</taxon>
    </lineage>
</organism>
<keyword evidence="3" id="KW-1185">Reference proteome</keyword>
<comment type="caution">
    <text evidence="2">The sequence shown here is derived from an EMBL/GenBank/DDBJ whole genome shotgun (WGS) entry which is preliminary data.</text>
</comment>